<gene>
    <name evidence="3" type="ORF">DWW35_12995</name>
</gene>
<keyword evidence="2" id="KW-0812">Transmembrane</keyword>
<keyword evidence="2" id="KW-1133">Transmembrane helix</keyword>
<keyword evidence="2" id="KW-0472">Membrane</keyword>
<feature type="transmembrane region" description="Helical" evidence="2">
    <location>
        <begin position="124"/>
        <end position="142"/>
    </location>
</feature>
<evidence type="ECO:0000313" key="3">
    <source>
        <dbReference type="EMBL" id="RGU92263.1"/>
    </source>
</evidence>
<evidence type="ECO:0000313" key="4">
    <source>
        <dbReference type="Proteomes" id="UP000285236"/>
    </source>
</evidence>
<reference evidence="3 4" key="1">
    <citation type="submission" date="2018-08" db="EMBL/GenBank/DDBJ databases">
        <title>A genome reference for cultivated species of the human gut microbiota.</title>
        <authorList>
            <person name="Zou Y."/>
            <person name="Xue W."/>
            <person name="Luo G."/>
        </authorList>
    </citation>
    <scope>NUCLEOTIDE SEQUENCE [LARGE SCALE GENOMIC DNA]</scope>
    <source>
        <strain evidence="3 4">AF15-25</strain>
    </source>
</reference>
<dbReference type="AlphaFoldDB" id="A0AA93BDM4"/>
<name>A0AA93BDM4_9BACT</name>
<protein>
    <submittedName>
        <fullName evidence="3">Uncharacterized protein</fullName>
    </submittedName>
</protein>
<proteinExistence type="predicted"/>
<accession>A0AA93BDM4</accession>
<dbReference type="Proteomes" id="UP000285236">
    <property type="component" value="Unassembled WGS sequence"/>
</dbReference>
<dbReference type="RefSeq" id="WP_118081509.1">
    <property type="nucleotide sequence ID" value="NZ_QRYP01000045.1"/>
</dbReference>
<feature type="coiled-coil region" evidence="1">
    <location>
        <begin position="29"/>
        <end position="70"/>
    </location>
</feature>
<evidence type="ECO:0000256" key="2">
    <source>
        <dbReference type="SAM" id="Phobius"/>
    </source>
</evidence>
<evidence type="ECO:0000256" key="1">
    <source>
        <dbReference type="SAM" id="Coils"/>
    </source>
</evidence>
<comment type="caution">
    <text evidence="3">The sequence shown here is derived from an EMBL/GenBank/DDBJ whole genome shotgun (WGS) entry which is preliminary data.</text>
</comment>
<organism evidence="3 4">
    <name type="scientific">Segatella copri</name>
    <dbReference type="NCBI Taxonomy" id="165179"/>
    <lineage>
        <taxon>Bacteria</taxon>
        <taxon>Pseudomonadati</taxon>
        <taxon>Bacteroidota</taxon>
        <taxon>Bacteroidia</taxon>
        <taxon>Bacteroidales</taxon>
        <taxon>Prevotellaceae</taxon>
        <taxon>Segatella</taxon>
    </lineage>
</organism>
<dbReference type="EMBL" id="QRYP01000045">
    <property type="protein sequence ID" value="RGU92263.1"/>
    <property type="molecule type" value="Genomic_DNA"/>
</dbReference>
<sequence>MNRVIIILLGLVLEGLFAYAKPSTDTDKVKALEEKCLILQNKQVKADNNLRKLVERQKEAERKIQTLVKENEIQRMAIDSMQDKCNSLEEVQSSDRKNINGKIDATDNNVRTNQDLLQSRTLCGVIVVIVVLAIIVGVACWLTKRIKTGTSTVDDVRKAQEALQAAQTKMQEESVKLDNQLLAIVQKQLDASASSASKITGEPDHSLVVKLADEIARIETNLSKMDKSVRGYKQLVQAKDRMINNVRANGYEIISLLGQEYNDGMQFKTRFVPDESLPEGKRIITGMIKMQVNYNGKMIQPAEIVVSQNI</sequence>
<keyword evidence="1" id="KW-0175">Coiled coil</keyword>